<comment type="caution">
    <text evidence="1">The sequence shown here is derived from an EMBL/GenBank/DDBJ whole genome shotgun (WGS) entry which is preliminary data.</text>
</comment>
<reference evidence="1 2" key="1">
    <citation type="journal article" date="2017" name="Curr. Biol.">
        <title>The Evolution of Venom by Co-option of Single-Copy Genes.</title>
        <authorList>
            <person name="Martinson E.O."/>
            <person name="Mrinalini"/>
            <person name="Kelkar Y.D."/>
            <person name="Chang C.H."/>
            <person name="Werren J.H."/>
        </authorList>
    </citation>
    <scope>NUCLEOTIDE SEQUENCE [LARGE SCALE GENOMIC DNA]</scope>
    <source>
        <strain evidence="1 2">Alberta</strain>
        <tissue evidence="1">Whole body</tissue>
    </source>
</reference>
<evidence type="ECO:0000313" key="2">
    <source>
        <dbReference type="Proteomes" id="UP000215335"/>
    </source>
</evidence>
<name>A0A232F3E4_9HYME</name>
<organism evidence="1 2">
    <name type="scientific">Trichomalopsis sarcophagae</name>
    <dbReference type="NCBI Taxonomy" id="543379"/>
    <lineage>
        <taxon>Eukaryota</taxon>
        <taxon>Metazoa</taxon>
        <taxon>Ecdysozoa</taxon>
        <taxon>Arthropoda</taxon>
        <taxon>Hexapoda</taxon>
        <taxon>Insecta</taxon>
        <taxon>Pterygota</taxon>
        <taxon>Neoptera</taxon>
        <taxon>Endopterygota</taxon>
        <taxon>Hymenoptera</taxon>
        <taxon>Apocrita</taxon>
        <taxon>Proctotrupomorpha</taxon>
        <taxon>Chalcidoidea</taxon>
        <taxon>Pteromalidae</taxon>
        <taxon>Pteromalinae</taxon>
        <taxon>Trichomalopsis</taxon>
    </lineage>
</organism>
<sequence length="40" mass="4731">MWRSPPTTTYGLTRHPAEYHDVARTRGAWKFSHFRELVTA</sequence>
<protein>
    <submittedName>
        <fullName evidence="1">Uncharacterized protein</fullName>
    </submittedName>
</protein>
<keyword evidence="2" id="KW-1185">Reference proteome</keyword>
<dbReference type="EMBL" id="NNAY01001155">
    <property type="protein sequence ID" value="OXU24947.1"/>
    <property type="molecule type" value="Genomic_DNA"/>
</dbReference>
<proteinExistence type="predicted"/>
<dbReference type="Proteomes" id="UP000215335">
    <property type="component" value="Unassembled WGS sequence"/>
</dbReference>
<dbReference type="AlphaFoldDB" id="A0A232F3E4"/>
<evidence type="ECO:0000313" key="1">
    <source>
        <dbReference type="EMBL" id="OXU24947.1"/>
    </source>
</evidence>
<accession>A0A232F3E4</accession>
<gene>
    <name evidence="1" type="ORF">TSAR_006810</name>
</gene>